<evidence type="ECO:0000313" key="1">
    <source>
        <dbReference type="EMBL" id="KAH7290984.1"/>
    </source>
</evidence>
<dbReference type="AlphaFoldDB" id="A0A8T2R5B4"/>
<dbReference type="PANTHER" id="PTHR31296:SF1">
    <property type="entry name" value="MITOCHONDRIAL PROTEIN C2ORF69"/>
    <property type="match status" value="1"/>
</dbReference>
<keyword evidence="2" id="KW-1185">Reference proteome</keyword>
<proteinExistence type="predicted"/>
<organism evidence="1 2">
    <name type="scientific">Ceratopteris richardii</name>
    <name type="common">Triangle waterfern</name>
    <dbReference type="NCBI Taxonomy" id="49495"/>
    <lineage>
        <taxon>Eukaryota</taxon>
        <taxon>Viridiplantae</taxon>
        <taxon>Streptophyta</taxon>
        <taxon>Embryophyta</taxon>
        <taxon>Tracheophyta</taxon>
        <taxon>Polypodiopsida</taxon>
        <taxon>Polypodiidae</taxon>
        <taxon>Polypodiales</taxon>
        <taxon>Pteridineae</taxon>
        <taxon>Pteridaceae</taxon>
        <taxon>Parkerioideae</taxon>
        <taxon>Ceratopteris</taxon>
    </lineage>
</organism>
<sequence>MINRWEGIIRTAVSGSSSPARVMASVVLKPNSDTLLEPSKNAILFMGDSVRDSGNPVIERLSKLETVSSIILCKLGDPFANVWVVEAPRFSGPFACYEGFLSSMSPCGDPLSYDPLKYPASTAITTMLHGCLAQIRLMCAEMNREDGGQQVDKKNENQQELRKDPQVSLPQTLLFGFSKGGVVLNQLLSELSFAFRSMQNHGRERTMERHESNQSPRPQEVICPATSEGFLSSIVEVHFLDVGLNCRGAYQTNVDVLEGVVAGAGTANEYLRLGFHGTPRQWSDPYRHWIADEKDFCISFLRKKADEKGNAKFRTTEKLYFEHTRPSLQMHFEILESFEMF</sequence>
<dbReference type="GO" id="GO:0005739">
    <property type="term" value="C:mitochondrion"/>
    <property type="evidence" value="ECO:0007669"/>
    <property type="project" value="TreeGrafter"/>
</dbReference>
<reference evidence="1" key="1">
    <citation type="submission" date="2021-08" db="EMBL/GenBank/DDBJ databases">
        <title>WGS assembly of Ceratopteris richardii.</title>
        <authorList>
            <person name="Marchant D.B."/>
            <person name="Chen G."/>
            <person name="Jenkins J."/>
            <person name="Shu S."/>
            <person name="Leebens-Mack J."/>
            <person name="Grimwood J."/>
            <person name="Schmutz J."/>
            <person name="Soltis P."/>
            <person name="Soltis D."/>
            <person name="Chen Z.-H."/>
        </authorList>
    </citation>
    <scope>NUCLEOTIDE SEQUENCE</scope>
    <source>
        <strain evidence="1">Whitten #5841</strain>
        <tissue evidence="1">Leaf</tissue>
    </source>
</reference>
<comment type="caution">
    <text evidence="1">The sequence shown here is derived from an EMBL/GenBank/DDBJ whole genome shotgun (WGS) entry which is preliminary data.</text>
</comment>
<dbReference type="InterPro" id="IPR018881">
    <property type="entry name" value="C2orf69_mit"/>
</dbReference>
<protein>
    <submittedName>
        <fullName evidence="1">Uncharacterized protein</fullName>
    </submittedName>
</protein>
<dbReference type="EMBL" id="CM035435">
    <property type="protein sequence ID" value="KAH7290984.1"/>
    <property type="molecule type" value="Genomic_DNA"/>
</dbReference>
<name>A0A8T2R5B4_CERRI</name>
<accession>A0A8T2R5B4</accession>
<dbReference type="OrthoDB" id="419333at2759"/>
<gene>
    <name evidence="1" type="ORF">KP509_30G071600</name>
</gene>
<dbReference type="Pfam" id="PF10561">
    <property type="entry name" value="C2orf69"/>
    <property type="match status" value="1"/>
</dbReference>
<evidence type="ECO:0000313" key="2">
    <source>
        <dbReference type="Proteomes" id="UP000825935"/>
    </source>
</evidence>
<dbReference type="OMA" id="MQMHFEV"/>
<dbReference type="PANTHER" id="PTHR31296">
    <property type="entry name" value="UPF0565 PROTEIN C2ORF69"/>
    <property type="match status" value="1"/>
</dbReference>
<dbReference type="Proteomes" id="UP000825935">
    <property type="component" value="Chromosome 30"/>
</dbReference>